<dbReference type="AlphaFoldDB" id="A0A316EJ66"/>
<dbReference type="EMBL" id="QGGR01000032">
    <property type="protein sequence ID" value="PWK31708.1"/>
    <property type="molecule type" value="Genomic_DNA"/>
</dbReference>
<reference evidence="1 2" key="1">
    <citation type="submission" date="2018-05" db="EMBL/GenBank/DDBJ databases">
        <title>Genomic Encyclopedia of Archaeal and Bacterial Type Strains, Phase II (KMG-II): from individual species to whole genera.</title>
        <authorList>
            <person name="Goeker M."/>
        </authorList>
    </citation>
    <scope>NUCLEOTIDE SEQUENCE [LARGE SCALE GENOMIC DNA]</scope>
    <source>
        <strain evidence="1 2">DSM 45184</strain>
    </source>
</reference>
<dbReference type="Proteomes" id="UP000245697">
    <property type="component" value="Unassembled WGS sequence"/>
</dbReference>
<gene>
    <name evidence="1" type="ORF">BC793_13257</name>
</gene>
<sequence length="52" mass="5520">MEHPSKVIVEWLVSNCPSEAAELHTPAAEEAIIVSAATGPSTDSGRHPMFSM</sequence>
<evidence type="ECO:0000313" key="1">
    <source>
        <dbReference type="EMBL" id="PWK31708.1"/>
    </source>
</evidence>
<accession>A0A316EJ66</accession>
<organism evidence="1 2">
    <name type="scientific">Actinoplanes xinjiangensis</name>
    <dbReference type="NCBI Taxonomy" id="512350"/>
    <lineage>
        <taxon>Bacteria</taxon>
        <taxon>Bacillati</taxon>
        <taxon>Actinomycetota</taxon>
        <taxon>Actinomycetes</taxon>
        <taxon>Micromonosporales</taxon>
        <taxon>Micromonosporaceae</taxon>
        <taxon>Actinoplanes</taxon>
    </lineage>
</organism>
<keyword evidence="2" id="KW-1185">Reference proteome</keyword>
<name>A0A316EJ66_9ACTN</name>
<protein>
    <submittedName>
        <fullName evidence="1">Uncharacterized protein</fullName>
    </submittedName>
</protein>
<comment type="caution">
    <text evidence="1">The sequence shown here is derived from an EMBL/GenBank/DDBJ whole genome shotgun (WGS) entry which is preliminary data.</text>
</comment>
<evidence type="ECO:0000313" key="2">
    <source>
        <dbReference type="Proteomes" id="UP000245697"/>
    </source>
</evidence>
<proteinExistence type="predicted"/>